<dbReference type="AlphaFoldDB" id="A0A5B7FDG3"/>
<feature type="region of interest" description="Disordered" evidence="1">
    <location>
        <begin position="1"/>
        <end position="49"/>
    </location>
</feature>
<sequence length="224" mass="23854">MVPWGSATDPPSPGPATHSHPIPHRGSGCRSRGGKAPPAAPPPPALPHMGPSLLPPPLLLLLLPRPAPPSEALVPLSFLFSSLSLLLYLSNTPLSLTSPTPPQPYHLPSSSLPHLFHHSTYTTSLSPLSHHTTSLTSPLPSHHLPLISPTSSLPHHLFLPLHHTTSLHSPLPGPHLALHSEPHPLPLLSHTFLLPQLVGVHQFVPQHPLLAGQTLLSTVLLQLK</sequence>
<keyword evidence="3" id="KW-1185">Reference proteome</keyword>
<comment type="caution">
    <text evidence="2">The sequence shown here is derived from an EMBL/GenBank/DDBJ whole genome shotgun (WGS) entry which is preliminary data.</text>
</comment>
<protein>
    <submittedName>
        <fullName evidence="2">Uncharacterized protein</fullName>
    </submittedName>
</protein>
<proteinExistence type="predicted"/>
<evidence type="ECO:0000313" key="2">
    <source>
        <dbReference type="EMBL" id="MPC43356.1"/>
    </source>
</evidence>
<reference evidence="2 3" key="1">
    <citation type="submission" date="2019-05" db="EMBL/GenBank/DDBJ databases">
        <title>Another draft genome of Portunus trituberculatus and its Hox gene families provides insights of decapod evolution.</title>
        <authorList>
            <person name="Jeong J.-H."/>
            <person name="Song I."/>
            <person name="Kim S."/>
            <person name="Choi T."/>
            <person name="Kim D."/>
            <person name="Ryu S."/>
            <person name="Kim W."/>
        </authorList>
    </citation>
    <scope>NUCLEOTIDE SEQUENCE [LARGE SCALE GENOMIC DNA]</scope>
    <source>
        <tissue evidence="2">Muscle</tissue>
    </source>
</reference>
<gene>
    <name evidence="2" type="ORF">E2C01_037001</name>
</gene>
<organism evidence="2 3">
    <name type="scientific">Portunus trituberculatus</name>
    <name type="common">Swimming crab</name>
    <name type="synonym">Neptunus trituberculatus</name>
    <dbReference type="NCBI Taxonomy" id="210409"/>
    <lineage>
        <taxon>Eukaryota</taxon>
        <taxon>Metazoa</taxon>
        <taxon>Ecdysozoa</taxon>
        <taxon>Arthropoda</taxon>
        <taxon>Crustacea</taxon>
        <taxon>Multicrustacea</taxon>
        <taxon>Malacostraca</taxon>
        <taxon>Eumalacostraca</taxon>
        <taxon>Eucarida</taxon>
        <taxon>Decapoda</taxon>
        <taxon>Pleocyemata</taxon>
        <taxon>Brachyura</taxon>
        <taxon>Eubrachyura</taxon>
        <taxon>Portunoidea</taxon>
        <taxon>Portunidae</taxon>
        <taxon>Portuninae</taxon>
        <taxon>Portunus</taxon>
    </lineage>
</organism>
<evidence type="ECO:0000256" key="1">
    <source>
        <dbReference type="SAM" id="MobiDB-lite"/>
    </source>
</evidence>
<dbReference type="EMBL" id="VSRR010005792">
    <property type="protein sequence ID" value="MPC43356.1"/>
    <property type="molecule type" value="Genomic_DNA"/>
</dbReference>
<evidence type="ECO:0000313" key="3">
    <source>
        <dbReference type="Proteomes" id="UP000324222"/>
    </source>
</evidence>
<accession>A0A5B7FDG3</accession>
<dbReference type="Proteomes" id="UP000324222">
    <property type="component" value="Unassembled WGS sequence"/>
</dbReference>
<name>A0A5B7FDG3_PORTR</name>